<dbReference type="FunCoup" id="A0A1Y1XIA4">
    <property type="interactions" value="316"/>
</dbReference>
<keyword evidence="5 15" id="KW-0812">Transmembrane</keyword>
<dbReference type="GO" id="GO:0020037">
    <property type="term" value="F:heme binding"/>
    <property type="evidence" value="ECO:0007669"/>
    <property type="project" value="InterPro"/>
</dbReference>
<dbReference type="AlphaFoldDB" id="A0A1Y1XIA4"/>
<dbReference type="GO" id="GO:0005506">
    <property type="term" value="F:iron ion binding"/>
    <property type="evidence" value="ECO:0007669"/>
    <property type="project" value="TreeGrafter"/>
</dbReference>
<keyword evidence="11 14" id="KW-0443">Lipid metabolism</keyword>
<comment type="similarity">
    <text evidence="2 14">Belongs to the fatty acid desaturase type 1 family.</text>
</comment>
<dbReference type="SMART" id="SM01117">
    <property type="entry name" value="Cyt-b5"/>
    <property type="match status" value="1"/>
</dbReference>
<dbReference type="GO" id="GO:0006636">
    <property type="term" value="P:unsaturated fatty acid biosynthetic process"/>
    <property type="evidence" value="ECO:0007669"/>
    <property type="project" value="UniProtKB-UniRule"/>
</dbReference>
<dbReference type="PROSITE" id="PS00191">
    <property type="entry name" value="CYTOCHROME_B5_1"/>
    <property type="match status" value="1"/>
</dbReference>
<dbReference type="PRINTS" id="PR00075">
    <property type="entry name" value="FACDDSATRASE"/>
</dbReference>
<proteinExistence type="inferred from homology"/>
<evidence type="ECO:0000256" key="6">
    <source>
        <dbReference type="ARBA" id="ARBA00022723"/>
    </source>
</evidence>
<keyword evidence="10 14" id="KW-0408">Iron</keyword>
<dbReference type="Pfam" id="PF00173">
    <property type="entry name" value="Cyt-b5"/>
    <property type="match status" value="1"/>
</dbReference>
<evidence type="ECO:0000313" key="17">
    <source>
        <dbReference type="EMBL" id="ORX85498.1"/>
    </source>
</evidence>
<evidence type="ECO:0000256" key="15">
    <source>
        <dbReference type="SAM" id="Phobius"/>
    </source>
</evidence>
<dbReference type="EMBL" id="MCFE01000589">
    <property type="protein sequence ID" value="ORX85498.1"/>
    <property type="molecule type" value="Genomic_DNA"/>
</dbReference>
<dbReference type="InterPro" id="IPR009160">
    <property type="entry name" value="Acyl-CoA_deSatase_haem/ster-bd"/>
</dbReference>
<dbReference type="InterPro" id="IPR005804">
    <property type="entry name" value="FA_desaturase_dom"/>
</dbReference>
<dbReference type="Proteomes" id="UP000193498">
    <property type="component" value="Unassembled WGS sequence"/>
</dbReference>
<reference evidence="17 18" key="1">
    <citation type="submission" date="2016-07" db="EMBL/GenBank/DDBJ databases">
        <title>Pervasive Adenine N6-methylation of Active Genes in Fungi.</title>
        <authorList>
            <consortium name="DOE Joint Genome Institute"/>
            <person name="Mondo S.J."/>
            <person name="Dannebaum R.O."/>
            <person name="Kuo R.C."/>
            <person name="Labutti K."/>
            <person name="Haridas S."/>
            <person name="Kuo A."/>
            <person name="Salamov A."/>
            <person name="Ahrendt S.R."/>
            <person name="Lipzen A."/>
            <person name="Sullivan W."/>
            <person name="Andreopoulos W.B."/>
            <person name="Clum A."/>
            <person name="Lindquist E."/>
            <person name="Daum C."/>
            <person name="Ramamoorthy G.K."/>
            <person name="Gryganskyi A."/>
            <person name="Culley D."/>
            <person name="Magnuson J.K."/>
            <person name="James T.Y."/>
            <person name="O'Malley M.A."/>
            <person name="Stajich J.E."/>
            <person name="Spatafora J.W."/>
            <person name="Visel A."/>
            <person name="Grigoriev I.V."/>
        </authorList>
    </citation>
    <scope>NUCLEOTIDE SEQUENCE [LARGE SCALE GENOMIC DNA]</scope>
    <source>
        <strain evidence="17 18">CBS 931.73</strain>
    </source>
</reference>
<dbReference type="PANTHER" id="PTHR11351:SF31">
    <property type="entry name" value="DESATURASE 1, ISOFORM A-RELATED"/>
    <property type="match status" value="1"/>
</dbReference>
<dbReference type="GO" id="GO:0005789">
    <property type="term" value="C:endoplasmic reticulum membrane"/>
    <property type="evidence" value="ECO:0007669"/>
    <property type="project" value="TreeGrafter"/>
</dbReference>
<organism evidence="17 18">
    <name type="scientific">Basidiobolus meristosporus CBS 931.73</name>
    <dbReference type="NCBI Taxonomy" id="1314790"/>
    <lineage>
        <taxon>Eukaryota</taxon>
        <taxon>Fungi</taxon>
        <taxon>Fungi incertae sedis</taxon>
        <taxon>Zoopagomycota</taxon>
        <taxon>Entomophthoromycotina</taxon>
        <taxon>Basidiobolomycetes</taxon>
        <taxon>Basidiobolales</taxon>
        <taxon>Basidiobolaceae</taxon>
        <taxon>Basidiobolus</taxon>
    </lineage>
</organism>
<dbReference type="Pfam" id="PF00487">
    <property type="entry name" value="FA_desaturase"/>
    <property type="match status" value="1"/>
</dbReference>
<dbReference type="PIRSF" id="PIRSF000345">
    <property type="entry name" value="OLE1"/>
    <property type="match status" value="1"/>
</dbReference>
<comment type="cofactor">
    <cofactor evidence="14">
        <name>Fe(2+)</name>
        <dbReference type="ChEBI" id="CHEBI:29033"/>
    </cofactor>
    <text evidence="14">Expected to bind 2 Fe(2+) ions per subunit.</text>
</comment>
<dbReference type="InterPro" id="IPR015876">
    <property type="entry name" value="Acyl-CoA_DS"/>
</dbReference>
<dbReference type="STRING" id="1314790.A0A1Y1XIA4"/>
<evidence type="ECO:0000313" key="18">
    <source>
        <dbReference type="Proteomes" id="UP000193498"/>
    </source>
</evidence>
<dbReference type="PRINTS" id="PR00363">
    <property type="entry name" value="CYTOCHROMEB5"/>
</dbReference>
<keyword evidence="9 14" id="KW-0560">Oxidoreductase</keyword>
<dbReference type="SUPFAM" id="SSF55856">
    <property type="entry name" value="Cytochrome b5-like heme/steroid binding domain"/>
    <property type="match status" value="1"/>
</dbReference>
<feature type="domain" description="Cytochrome b5 heme-binding" evidence="16">
    <location>
        <begin position="326"/>
        <end position="396"/>
    </location>
</feature>
<feature type="transmembrane region" description="Helical" evidence="15">
    <location>
        <begin position="21"/>
        <end position="43"/>
    </location>
</feature>
<evidence type="ECO:0000256" key="10">
    <source>
        <dbReference type="ARBA" id="ARBA00023004"/>
    </source>
</evidence>
<dbReference type="OrthoDB" id="10260134at2759"/>
<keyword evidence="14" id="KW-0249">Electron transport</keyword>
<evidence type="ECO:0000256" key="9">
    <source>
        <dbReference type="ARBA" id="ARBA00023002"/>
    </source>
</evidence>
<evidence type="ECO:0000259" key="16">
    <source>
        <dbReference type="PROSITE" id="PS50255"/>
    </source>
</evidence>
<dbReference type="InterPro" id="IPR018506">
    <property type="entry name" value="Cyt_B5_heme-BS"/>
</dbReference>
<keyword evidence="6 14" id="KW-0479">Metal-binding</keyword>
<evidence type="ECO:0000256" key="1">
    <source>
        <dbReference type="ARBA" id="ARBA00004141"/>
    </source>
</evidence>
<feature type="transmembrane region" description="Helical" evidence="15">
    <location>
        <begin position="49"/>
        <end position="68"/>
    </location>
</feature>
<keyword evidence="4 14" id="KW-0349">Heme</keyword>
<dbReference type="InterPro" id="IPR001522">
    <property type="entry name" value="FADS-1_CS"/>
</dbReference>
<comment type="catalytic activity">
    <reaction evidence="14">
        <text>octadecanoyl-CoA + 2 Fe(II)-[cytochrome b5] + O2 + 2 H(+) = (9Z)-octadecenoyl-CoA + 2 Fe(III)-[cytochrome b5] + 2 H2O</text>
        <dbReference type="Rhea" id="RHEA:19721"/>
        <dbReference type="Rhea" id="RHEA-COMP:10438"/>
        <dbReference type="Rhea" id="RHEA-COMP:10439"/>
        <dbReference type="ChEBI" id="CHEBI:15377"/>
        <dbReference type="ChEBI" id="CHEBI:15378"/>
        <dbReference type="ChEBI" id="CHEBI:15379"/>
        <dbReference type="ChEBI" id="CHEBI:29033"/>
        <dbReference type="ChEBI" id="CHEBI:29034"/>
        <dbReference type="ChEBI" id="CHEBI:57387"/>
        <dbReference type="ChEBI" id="CHEBI:57394"/>
        <dbReference type="EC" id="1.14.19.1"/>
    </reaction>
</comment>
<keyword evidence="18" id="KW-1185">Reference proteome</keyword>
<dbReference type="CDD" id="cd03505">
    <property type="entry name" value="Delta9-FADS-like"/>
    <property type="match status" value="1"/>
</dbReference>
<evidence type="ECO:0000256" key="14">
    <source>
        <dbReference type="PIRNR" id="PIRNR000345"/>
    </source>
</evidence>
<evidence type="ECO:0000256" key="4">
    <source>
        <dbReference type="ARBA" id="ARBA00022617"/>
    </source>
</evidence>
<sequence length="397" mass="45868">MTKTEKVRDIPWEKRSLWSRLHKVHCILLISTPLIALYGFVNVSLQAKTLLWTLFYYYISAFGITGGYHRLWAHKSYSAILPVQIMLSCAGAAAVQGSIQWWSRGHRAHHRYVDTDKDPYNANRGLWYSHLGWLLMKPEPGKIGYADTSDLKKDPVVVFQHKHYVKFALFMGFVFPTLVPGLCWGDWQGGFFYSAIARLVFVHHATFCVNSLAHYIGEFTYDDKHTPRDHIITAFVTLGEGYHNFHHEFPGDYRNAIRYYQYDPTKWTIRLLSFFGLTYDLKRFPTNEIVKGYVHMQEKKIDAIKQTLDWGKKREELPAYSPKQFQHRVKVDNCNWVIIDGFIHDVADFIQDHPGGKALIKSYIGKDCTDAFTGGVYDHSNGARNLLTSMRVGTISK</sequence>
<evidence type="ECO:0000256" key="3">
    <source>
        <dbReference type="ARBA" id="ARBA00022516"/>
    </source>
</evidence>
<accession>A0A1Y1XIA4</accession>
<dbReference type="InterPro" id="IPR036400">
    <property type="entry name" value="Cyt_B5-like_heme/steroid_sf"/>
</dbReference>
<evidence type="ECO:0000256" key="13">
    <source>
        <dbReference type="ARBA" id="ARBA00023160"/>
    </source>
</evidence>
<comment type="subcellular location">
    <subcellularLocation>
        <location evidence="1">Membrane</location>
        <topology evidence="1">Multi-pass membrane protein</topology>
    </subcellularLocation>
</comment>
<evidence type="ECO:0000256" key="5">
    <source>
        <dbReference type="ARBA" id="ARBA00022692"/>
    </source>
</evidence>
<name>A0A1Y1XIA4_9FUNG</name>
<evidence type="ECO:0000256" key="12">
    <source>
        <dbReference type="ARBA" id="ARBA00023136"/>
    </source>
</evidence>
<evidence type="ECO:0000256" key="2">
    <source>
        <dbReference type="ARBA" id="ARBA00009295"/>
    </source>
</evidence>
<keyword evidence="12 15" id="KW-0472">Membrane</keyword>
<dbReference type="PANTHER" id="PTHR11351">
    <property type="entry name" value="ACYL-COA DESATURASE"/>
    <property type="match status" value="1"/>
</dbReference>
<gene>
    <name evidence="17" type="ORF">K493DRAFT_291539</name>
</gene>
<keyword evidence="8 15" id="KW-1133">Transmembrane helix</keyword>
<evidence type="ECO:0000256" key="7">
    <source>
        <dbReference type="ARBA" id="ARBA00022832"/>
    </source>
</evidence>
<evidence type="ECO:0000256" key="8">
    <source>
        <dbReference type="ARBA" id="ARBA00022989"/>
    </source>
</evidence>
<dbReference type="InParanoid" id="A0A1Y1XIA4"/>
<dbReference type="EC" id="1.14.19.1" evidence="14"/>
<dbReference type="Gene3D" id="3.10.120.10">
    <property type="entry name" value="Cytochrome b5-like heme/steroid binding domain"/>
    <property type="match status" value="1"/>
</dbReference>
<keyword evidence="13 14" id="KW-0275">Fatty acid biosynthesis</keyword>
<keyword evidence="14" id="KW-0813">Transport</keyword>
<comment type="function">
    <text evidence="14">Stearoyl-CoA desaturase that utilizes O(2) and electrons from reduced cytochrome b5 to introduce the first double bond into saturated fatty acyl-CoA substrates.</text>
</comment>
<dbReference type="PROSITE" id="PS00476">
    <property type="entry name" value="FATTY_ACID_DESATUR_1"/>
    <property type="match status" value="1"/>
</dbReference>
<dbReference type="GO" id="GO:0004768">
    <property type="term" value="F:stearoyl-CoA 9-desaturase activity"/>
    <property type="evidence" value="ECO:0007669"/>
    <property type="project" value="UniProtKB-UniRule"/>
</dbReference>
<comment type="caution">
    <text evidence="17">The sequence shown here is derived from an EMBL/GenBank/DDBJ whole genome shotgun (WGS) entry which is preliminary data.</text>
</comment>
<keyword evidence="7 14" id="KW-0276">Fatty acid metabolism</keyword>
<evidence type="ECO:0000256" key="11">
    <source>
        <dbReference type="ARBA" id="ARBA00023098"/>
    </source>
</evidence>
<keyword evidence="3 14" id="KW-0444">Lipid biosynthesis</keyword>
<dbReference type="InterPro" id="IPR001199">
    <property type="entry name" value="Cyt_B5-like_heme/steroid-bd"/>
</dbReference>
<dbReference type="PROSITE" id="PS50255">
    <property type="entry name" value="CYTOCHROME_B5_2"/>
    <property type="match status" value="1"/>
</dbReference>
<protein>
    <recommendedName>
        <fullName evidence="14">Acyl-CoA desaturase</fullName>
        <ecNumber evidence="14">1.14.19.1</ecNumber>
    </recommendedName>
</protein>